<evidence type="ECO:0000313" key="1">
    <source>
        <dbReference type="EMBL" id="KAJ1971905.1"/>
    </source>
</evidence>
<sequence length="152" mass="16194">ALVTLKAKLQASTAVSDADRTAFNQSLATIAPQLASAASLSAYNDAFIAKYAYSVAHVVQAAETATIIDAVNTSAAYDALQQLLKPSETPLSLADLQQVALASNAVYATTESSNAHPPSFLASDHALARTFREYVERHYPQASLFNSFYAQH</sequence>
<dbReference type="EMBL" id="JANBQB010001206">
    <property type="protein sequence ID" value="KAJ1971905.1"/>
    <property type="molecule type" value="Genomic_DNA"/>
</dbReference>
<name>A0A9W8B3A7_9FUNG</name>
<proteinExistence type="predicted"/>
<evidence type="ECO:0000313" key="2">
    <source>
        <dbReference type="Proteomes" id="UP001151582"/>
    </source>
</evidence>
<gene>
    <name evidence="1" type="ORF">H4R34_005588</name>
</gene>
<accession>A0A9W8B3A7</accession>
<feature type="non-terminal residue" evidence="1">
    <location>
        <position position="1"/>
    </location>
</feature>
<reference evidence="1" key="1">
    <citation type="submission" date="2022-07" db="EMBL/GenBank/DDBJ databases">
        <title>Phylogenomic reconstructions and comparative analyses of Kickxellomycotina fungi.</title>
        <authorList>
            <person name="Reynolds N.K."/>
            <person name="Stajich J.E."/>
            <person name="Barry K."/>
            <person name="Grigoriev I.V."/>
            <person name="Crous P."/>
            <person name="Smith M.E."/>
        </authorList>
    </citation>
    <scope>NUCLEOTIDE SEQUENCE</scope>
    <source>
        <strain evidence="1">RSA 567</strain>
    </source>
</reference>
<keyword evidence="2" id="KW-1185">Reference proteome</keyword>
<dbReference type="Proteomes" id="UP001151582">
    <property type="component" value="Unassembled WGS sequence"/>
</dbReference>
<comment type="caution">
    <text evidence="1">The sequence shown here is derived from an EMBL/GenBank/DDBJ whole genome shotgun (WGS) entry which is preliminary data.</text>
</comment>
<dbReference type="AlphaFoldDB" id="A0A9W8B3A7"/>
<organism evidence="1 2">
    <name type="scientific">Dimargaris verticillata</name>
    <dbReference type="NCBI Taxonomy" id="2761393"/>
    <lineage>
        <taxon>Eukaryota</taxon>
        <taxon>Fungi</taxon>
        <taxon>Fungi incertae sedis</taxon>
        <taxon>Zoopagomycota</taxon>
        <taxon>Kickxellomycotina</taxon>
        <taxon>Dimargaritomycetes</taxon>
        <taxon>Dimargaritales</taxon>
        <taxon>Dimargaritaceae</taxon>
        <taxon>Dimargaris</taxon>
    </lineage>
</organism>
<protein>
    <submittedName>
        <fullName evidence="1">Uncharacterized protein</fullName>
    </submittedName>
</protein>